<evidence type="ECO:0000313" key="2">
    <source>
        <dbReference type="EMBL" id="AKP65038.1"/>
    </source>
</evidence>
<name>A0AAC8ZGQ9_9LACO</name>
<feature type="domain" description="ORC1/DEAH AAA+ ATPase" evidence="1">
    <location>
        <begin position="52"/>
        <end position="207"/>
    </location>
</feature>
<evidence type="ECO:0000259" key="1">
    <source>
        <dbReference type="Pfam" id="PF13401"/>
    </source>
</evidence>
<dbReference type="Proteomes" id="UP000036000">
    <property type="component" value="Chromosome"/>
</dbReference>
<gene>
    <name evidence="2" type="ORF">ABN16_08525</name>
</gene>
<organism evidence="2 3">
    <name type="scientific">Levilactobacillus koreensis</name>
    <dbReference type="NCBI Taxonomy" id="637971"/>
    <lineage>
        <taxon>Bacteria</taxon>
        <taxon>Bacillati</taxon>
        <taxon>Bacillota</taxon>
        <taxon>Bacilli</taxon>
        <taxon>Lactobacillales</taxon>
        <taxon>Lactobacillaceae</taxon>
        <taxon>Levilactobacillus</taxon>
    </lineage>
</organism>
<dbReference type="AlphaFoldDB" id="A0AAC8ZGQ9"/>
<dbReference type="KEGG" id="lko:ABN16_08525"/>
<dbReference type="Gene3D" id="3.40.50.300">
    <property type="entry name" value="P-loop containing nucleotide triphosphate hydrolases"/>
    <property type="match status" value="1"/>
</dbReference>
<dbReference type="RefSeq" id="WP_048734915.1">
    <property type="nucleotide sequence ID" value="NZ_CP012033.1"/>
</dbReference>
<dbReference type="SUPFAM" id="SSF52540">
    <property type="entry name" value="P-loop containing nucleoside triphosphate hydrolases"/>
    <property type="match status" value="1"/>
</dbReference>
<reference evidence="2 3" key="1">
    <citation type="submission" date="2015-07" db="EMBL/GenBank/DDBJ databases">
        <title>Lactobacillus korensis/26-25/ whole genome sequencing.</title>
        <authorList>
            <person name="Kim M.K."/>
            <person name="Im W.-T."/>
            <person name="Srinivasan S."/>
            <person name="Lee J.-J."/>
        </authorList>
    </citation>
    <scope>NUCLEOTIDE SEQUENCE [LARGE SCALE GENOMIC DNA]</scope>
    <source>
        <strain evidence="2 3">26-25</strain>
    </source>
</reference>
<dbReference type="EMBL" id="CP012033">
    <property type="protein sequence ID" value="AKP65038.1"/>
    <property type="molecule type" value="Genomic_DNA"/>
</dbReference>
<dbReference type="InterPro" id="IPR027417">
    <property type="entry name" value="P-loop_NTPase"/>
</dbReference>
<keyword evidence="3" id="KW-1185">Reference proteome</keyword>
<dbReference type="InterPro" id="IPR049945">
    <property type="entry name" value="AAA_22"/>
</dbReference>
<protein>
    <recommendedName>
        <fullName evidence="1">ORC1/DEAH AAA+ ATPase domain-containing protein</fullName>
    </recommendedName>
</protein>
<proteinExistence type="predicted"/>
<sequence>MVWSRNEDATDALNNGFTSSMSVVKNYVDRGNLDRKLDRIIMREFSQRGRQVLVYGPIGVERTNVVLDYLKMLEKSHGTKSVRVTMSSKTTMESFTTDVVGKLHLSRVQINEDGVEFKEDLCWFSLRSELQSQSINQTITEQYRGVDDFVIIEEVLFRRNIVLIVDDMENLSNDADSLRVRLAEMAKNMSDDAINYENSYAKIVFIGIAKTAKELWNDVQSLRSRLATIAVPHLNRAEGKQIIKTGWGSVNLKVTKQLIGSTLYVSTRKKL</sequence>
<evidence type="ECO:0000313" key="3">
    <source>
        <dbReference type="Proteomes" id="UP000036000"/>
    </source>
</evidence>
<dbReference type="GO" id="GO:0016887">
    <property type="term" value="F:ATP hydrolysis activity"/>
    <property type="evidence" value="ECO:0007669"/>
    <property type="project" value="InterPro"/>
</dbReference>
<accession>A0AAC8ZGQ9</accession>
<dbReference type="Pfam" id="PF13401">
    <property type="entry name" value="AAA_22"/>
    <property type="match status" value="1"/>
</dbReference>